<dbReference type="EMBL" id="LN733128">
    <property type="protein sequence ID" value="CEP16399.1"/>
    <property type="molecule type" value="Genomic_DNA"/>
</dbReference>
<dbReference type="InterPro" id="IPR046331">
    <property type="entry name" value="GPAM1-like"/>
</dbReference>
<protein>
    <recommendedName>
        <fullName evidence="2">DUF3752 domain-containing protein</fullName>
    </recommendedName>
</protein>
<evidence type="ECO:0000256" key="1">
    <source>
        <dbReference type="SAM" id="MobiDB-lite"/>
    </source>
</evidence>
<feature type="region of interest" description="Disordered" evidence="1">
    <location>
        <begin position="235"/>
        <end position="335"/>
    </location>
</feature>
<reference evidence="3 4" key="1">
    <citation type="submission" date="2014-09" db="EMBL/GenBank/DDBJ databases">
        <authorList>
            <person name="Ellenberger Sabrina"/>
        </authorList>
    </citation>
    <scope>NUCLEOTIDE SEQUENCE [LARGE SCALE GENOMIC DNA]</scope>
    <source>
        <strain evidence="3 4">CBS 412.66</strain>
    </source>
</reference>
<proteinExistence type="predicted"/>
<accession>A0A0B7NN90</accession>
<organism evidence="3 4">
    <name type="scientific">Parasitella parasitica</name>
    <dbReference type="NCBI Taxonomy" id="35722"/>
    <lineage>
        <taxon>Eukaryota</taxon>
        <taxon>Fungi</taxon>
        <taxon>Fungi incertae sedis</taxon>
        <taxon>Mucoromycota</taxon>
        <taxon>Mucoromycotina</taxon>
        <taxon>Mucoromycetes</taxon>
        <taxon>Mucorales</taxon>
        <taxon>Mucorineae</taxon>
        <taxon>Mucoraceae</taxon>
        <taxon>Parasitella</taxon>
    </lineage>
</organism>
<feature type="domain" description="DUF3752" evidence="2">
    <location>
        <begin position="242"/>
        <end position="374"/>
    </location>
</feature>
<feature type="compositionally biased region" description="Low complexity" evidence="1">
    <location>
        <begin position="125"/>
        <end position="147"/>
    </location>
</feature>
<feature type="region of interest" description="Disordered" evidence="1">
    <location>
        <begin position="26"/>
        <end position="223"/>
    </location>
</feature>
<evidence type="ECO:0000313" key="4">
    <source>
        <dbReference type="Proteomes" id="UP000054107"/>
    </source>
</evidence>
<feature type="compositionally biased region" description="Basic and acidic residues" evidence="1">
    <location>
        <begin position="44"/>
        <end position="58"/>
    </location>
</feature>
<evidence type="ECO:0000313" key="3">
    <source>
        <dbReference type="EMBL" id="CEP16399.1"/>
    </source>
</evidence>
<feature type="compositionally biased region" description="Basic and acidic residues" evidence="1">
    <location>
        <begin position="200"/>
        <end position="223"/>
    </location>
</feature>
<keyword evidence="4" id="KW-1185">Reference proteome</keyword>
<dbReference type="AlphaFoldDB" id="A0A0B7NN90"/>
<sequence>MIGPAIPEALIHKKQNEAEIAISFSDDEEEEQSITVGPQIPAHLLERKKQSNDKKVDTESIGPQMPPSVGPQIPQHILEQKRSSSNKIAEEITVSDDDEVIEAGPQIPQHVLDQKKSAQEENPDDFAPALPPDLLKQRQKQQQQSNQGLAGGRRRRPIGPSLPTGPTASSTDDDDMIVGPALPKNYNPEEEAKYSTIQAIEERARSTKESIEQREANKNKVERPEWMLLPPEVDYLKNAGSGKSRQFTNKTMAPEDLDSSGWTETPAEKQRRQEEQRLGKRKTPTEDTAGPSQLDIERHRNVQQYNMQTRPLTLLEMHQQKKKKDRKQNGLSAEEDVTKRAFDREKDLVGYKRINKKDKDEFLRKSVELGSKFGYGKNSFL</sequence>
<feature type="compositionally biased region" description="Polar residues" evidence="1">
    <location>
        <begin position="241"/>
        <end position="251"/>
    </location>
</feature>
<dbReference type="PANTHER" id="PTHR46370:SF1">
    <property type="entry name" value="GPALPP MOTIFS-CONTAINING PROTEIN 1"/>
    <property type="match status" value="1"/>
</dbReference>
<evidence type="ECO:0000259" key="2">
    <source>
        <dbReference type="Pfam" id="PF12572"/>
    </source>
</evidence>
<feature type="compositionally biased region" description="Basic and acidic residues" evidence="1">
    <location>
        <begin position="266"/>
        <end position="278"/>
    </location>
</feature>
<dbReference type="OrthoDB" id="73491at2759"/>
<dbReference type="Pfam" id="PF12572">
    <property type="entry name" value="DUF3752"/>
    <property type="match status" value="1"/>
</dbReference>
<dbReference type="PANTHER" id="PTHR46370">
    <property type="entry name" value="GPALPP MOTIFS-CONTAINING PROTEIN 1"/>
    <property type="match status" value="1"/>
</dbReference>
<dbReference type="InterPro" id="IPR022226">
    <property type="entry name" value="DUF3752"/>
</dbReference>
<dbReference type="Proteomes" id="UP000054107">
    <property type="component" value="Unassembled WGS sequence"/>
</dbReference>
<gene>
    <name evidence="3" type="primary">PARPA_10663.1 scaffold 41546</name>
</gene>
<feature type="compositionally biased region" description="Polar residues" evidence="1">
    <location>
        <begin position="302"/>
        <end position="311"/>
    </location>
</feature>
<name>A0A0B7NN90_9FUNG</name>